<comment type="caution">
    <text evidence="13">The sequence shown here is derived from an EMBL/GenBank/DDBJ whole genome shotgun (WGS) entry which is preliminary data.</text>
</comment>
<dbReference type="Gene3D" id="1.10.287.130">
    <property type="match status" value="1"/>
</dbReference>
<dbReference type="InterPro" id="IPR001789">
    <property type="entry name" value="Sig_transdc_resp-reg_receiver"/>
</dbReference>
<sequence length="731" mass="81793">MNKYRIHTVHTKEAYMKKKLLSKKNFYLEITAVLILVITFALIRYTSIVQKTATNQCFSILDDSRTLLGQMITNEMQTEQEHLEAASALLENLLPDYDNNEEMILQIMNASSADKTYSHWEICLPDERVFYSDGTQLELGPKYSFQERVQEGFSVSERRTALKDGKSQIIMLSKCIFHNRDCVGILSSVIDLNSFSRLFQAKAYNEESEIMLFERGTGDILIDSWHHNLGNISDSNGITALDGYDWNEVAANYDAGNSGHAAFLSEEKGETMYLSYAPTGYSDWEILVFAPDSVCMETANTSKTLTYQTIFFISLAFFIFLSLIIIGEKHRAHLQAEREIQLKDALEKANRANAAKSDFLSRMSHDIRTPLNGIIGCLTIAEANKNNPELLDQNRKNMRVAANHLLTLIDDILNMSKLEDNKVELAHTAFDVRHLGNDILTITEMLAKENNITLHLDSSSYNLPHPYVYGSTLHVRQIFVNILNNAVKYNKPGGEIYVKLESGACDEKNISYICTIQDTGIGMSPEFMSHLFDPFSQEKVDARSVFQGTGLGMSIVKSLVDKMNGTIEVKSEQNVGTTFTVTIPFEIAPQEAVSEVTDDSAVTSIRGVKILLAEDNDLNLEIVTELLEQQGAIITPARNGKEAVTIFENNAPGTFDVILMDIMMPVMDGLEACRTIRSLNRPDASTIPVIALTANAFFEDAKKCLDAGMNAHLTKPIDMKKMTQTIGNFIK</sequence>
<dbReference type="InterPro" id="IPR003661">
    <property type="entry name" value="HisK_dim/P_dom"/>
</dbReference>
<dbReference type="GO" id="GO:0005886">
    <property type="term" value="C:plasma membrane"/>
    <property type="evidence" value="ECO:0007669"/>
    <property type="project" value="TreeGrafter"/>
</dbReference>
<dbReference type="SMART" id="SM00388">
    <property type="entry name" value="HisKA"/>
    <property type="match status" value="1"/>
</dbReference>
<dbReference type="SUPFAM" id="SSF52172">
    <property type="entry name" value="CheY-like"/>
    <property type="match status" value="1"/>
</dbReference>
<dbReference type="InterPro" id="IPR036097">
    <property type="entry name" value="HisK_dim/P_sf"/>
</dbReference>
<dbReference type="GO" id="GO:0009927">
    <property type="term" value="F:histidine phosphotransfer kinase activity"/>
    <property type="evidence" value="ECO:0007669"/>
    <property type="project" value="TreeGrafter"/>
</dbReference>
<feature type="domain" description="Response regulatory" evidence="12">
    <location>
        <begin position="609"/>
        <end position="730"/>
    </location>
</feature>
<protein>
    <recommendedName>
        <fullName evidence="3">Stage 0 sporulation protein A homolog</fullName>
        <ecNumber evidence="2">2.7.13.3</ecNumber>
    </recommendedName>
</protein>
<dbReference type="PROSITE" id="PS50109">
    <property type="entry name" value="HIS_KIN"/>
    <property type="match status" value="1"/>
</dbReference>
<organism evidence="13 16">
    <name type="scientific">Roseburia intestinalis</name>
    <dbReference type="NCBI Taxonomy" id="166486"/>
    <lineage>
        <taxon>Bacteria</taxon>
        <taxon>Bacillati</taxon>
        <taxon>Bacillota</taxon>
        <taxon>Clostridia</taxon>
        <taxon>Lachnospirales</taxon>
        <taxon>Lachnospiraceae</taxon>
        <taxon>Roseburia</taxon>
    </lineage>
</organism>
<name>A0A3R6GRH7_9FIRM</name>
<evidence type="ECO:0000256" key="2">
    <source>
        <dbReference type="ARBA" id="ARBA00012438"/>
    </source>
</evidence>
<dbReference type="InterPro" id="IPR003594">
    <property type="entry name" value="HATPase_dom"/>
</dbReference>
<dbReference type="EMBL" id="QRID01000001">
    <property type="protein sequence ID" value="RHG30960.1"/>
    <property type="molecule type" value="Genomic_DNA"/>
</dbReference>
<dbReference type="Gene3D" id="3.30.450.20">
    <property type="entry name" value="PAS domain"/>
    <property type="match status" value="1"/>
</dbReference>
<keyword evidence="7" id="KW-0902">Two-component regulatory system</keyword>
<evidence type="ECO:0000313" key="14">
    <source>
        <dbReference type="EMBL" id="RHG30960.1"/>
    </source>
</evidence>
<dbReference type="EC" id="2.7.13.3" evidence="2"/>
<keyword evidence="5" id="KW-0808">Transferase</keyword>
<dbReference type="CDD" id="cd17546">
    <property type="entry name" value="REC_hyHK_CKI1_RcsC-like"/>
    <property type="match status" value="1"/>
</dbReference>
<keyword evidence="10" id="KW-1133">Transmembrane helix</keyword>
<accession>A0A3R6GRH7</accession>
<evidence type="ECO:0000313" key="13">
    <source>
        <dbReference type="EMBL" id="RHA68611.1"/>
    </source>
</evidence>
<keyword evidence="10" id="KW-0472">Membrane</keyword>
<feature type="transmembrane region" description="Helical" evidence="10">
    <location>
        <begin position="305"/>
        <end position="326"/>
    </location>
</feature>
<dbReference type="InterPro" id="IPR004358">
    <property type="entry name" value="Sig_transdc_His_kin-like_C"/>
</dbReference>
<dbReference type="Pfam" id="PF00512">
    <property type="entry name" value="HisKA"/>
    <property type="match status" value="1"/>
</dbReference>
<comment type="function">
    <text evidence="8">May play the central regulatory role in sporulation. It may be an element of the effector pathway responsible for the activation of sporulation genes in response to nutritional stress. Spo0A may act in concert with spo0H (a sigma factor) to control the expression of some genes that are critical to the sporulation process.</text>
</comment>
<feature type="modified residue" description="4-aspartylphosphate" evidence="9">
    <location>
        <position position="661"/>
    </location>
</feature>
<evidence type="ECO:0000313" key="16">
    <source>
        <dbReference type="Proteomes" id="UP000284465"/>
    </source>
</evidence>
<evidence type="ECO:0000313" key="15">
    <source>
        <dbReference type="Proteomes" id="UP000284051"/>
    </source>
</evidence>
<evidence type="ECO:0000256" key="1">
    <source>
        <dbReference type="ARBA" id="ARBA00000085"/>
    </source>
</evidence>
<evidence type="ECO:0000256" key="8">
    <source>
        <dbReference type="ARBA" id="ARBA00024867"/>
    </source>
</evidence>
<dbReference type="SUPFAM" id="SSF55874">
    <property type="entry name" value="ATPase domain of HSP90 chaperone/DNA topoisomerase II/histidine kinase"/>
    <property type="match status" value="1"/>
</dbReference>
<evidence type="ECO:0000259" key="12">
    <source>
        <dbReference type="PROSITE" id="PS50110"/>
    </source>
</evidence>
<dbReference type="SMART" id="SM00448">
    <property type="entry name" value="REC"/>
    <property type="match status" value="1"/>
</dbReference>
<proteinExistence type="predicted"/>
<feature type="domain" description="Histidine kinase" evidence="11">
    <location>
        <begin position="362"/>
        <end position="587"/>
    </location>
</feature>
<dbReference type="Proteomes" id="UP000284465">
    <property type="component" value="Unassembled WGS sequence"/>
</dbReference>
<evidence type="ECO:0000256" key="9">
    <source>
        <dbReference type="PROSITE-ProRule" id="PRU00169"/>
    </source>
</evidence>
<keyword evidence="10" id="KW-0812">Transmembrane</keyword>
<dbReference type="Gene3D" id="3.30.565.10">
    <property type="entry name" value="Histidine kinase-like ATPase, C-terminal domain"/>
    <property type="match status" value="1"/>
</dbReference>
<evidence type="ECO:0000256" key="6">
    <source>
        <dbReference type="ARBA" id="ARBA00022777"/>
    </source>
</evidence>
<reference evidence="15 16" key="1">
    <citation type="submission" date="2018-08" db="EMBL/GenBank/DDBJ databases">
        <title>A genome reference for cultivated species of the human gut microbiota.</title>
        <authorList>
            <person name="Zou Y."/>
            <person name="Xue W."/>
            <person name="Luo G."/>
        </authorList>
    </citation>
    <scope>NUCLEOTIDE SEQUENCE [LARGE SCALE GENOMIC DNA]</scope>
    <source>
        <strain evidence="14 15">AM22-21LB</strain>
        <strain evidence="13 16">AM43-11</strain>
    </source>
</reference>
<keyword evidence="4 9" id="KW-0597">Phosphoprotein</keyword>
<dbReference type="AlphaFoldDB" id="A0A3R6GRH7"/>
<dbReference type="GO" id="GO:0000155">
    <property type="term" value="F:phosphorelay sensor kinase activity"/>
    <property type="evidence" value="ECO:0007669"/>
    <property type="project" value="InterPro"/>
</dbReference>
<dbReference type="Proteomes" id="UP000284051">
    <property type="component" value="Unassembled WGS sequence"/>
</dbReference>
<dbReference type="SMART" id="SM00387">
    <property type="entry name" value="HATPase_c"/>
    <property type="match status" value="1"/>
</dbReference>
<evidence type="ECO:0000256" key="7">
    <source>
        <dbReference type="ARBA" id="ARBA00023012"/>
    </source>
</evidence>
<keyword evidence="6" id="KW-0418">Kinase</keyword>
<dbReference type="CDD" id="cd00082">
    <property type="entry name" value="HisKA"/>
    <property type="match status" value="1"/>
</dbReference>
<dbReference type="PRINTS" id="PR00344">
    <property type="entry name" value="BCTRLSENSOR"/>
</dbReference>
<comment type="catalytic activity">
    <reaction evidence="1">
        <text>ATP + protein L-histidine = ADP + protein N-phospho-L-histidine.</text>
        <dbReference type="EC" id="2.7.13.3"/>
    </reaction>
</comment>
<feature type="transmembrane region" description="Helical" evidence="10">
    <location>
        <begin position="26"/>
        <end position="45"/>
    </location>
</feature>
<dbReference type="PANTHER" id="PTHR43047">
    <property type="entry name" value="TWO-COMPONENT HISTIDINE PROTEIN KINASE"/>
    <property type="match status" value="1"/>
</dbReference>
<evidence type="ECO:0000256" key="4">
    <source>
        <dbReference type="ARBA" id="ARBA00022553"/>
    </source>
</evidence>
<evidence type="ECO:0000259" key="11">
    <source>
        <dbReference type="PROSITE" id="PS50109"/>
    </source>
</evidence>
<dbReference type="InterPro" id="IPR011006">
    <property type="entry name" value="CheY-like_superfamily"/>
</dbReference>
<dbReference type="SUPFAM" id="SSF47384">
    <property type="entry name" value="Homodimeric domain of signal transducing histidine kinase"/>
    <property type="match status" value="1"/>
</dbReference>
<gene>
    <name evidence="14" type="ORF">DW264_01590</name>
    <name evidence="13" type="ORF">DW927_04825</name>
</gene>
<evidence type="ECO:0000256" key="5">
    <source>
        <dbReference type="ARBA" id="ARBA00022679"/>
    </source>
</evidence>
<dbReference type="EMBL" id="QSFP01000004">
    <property type="protein sequence ID" value="RHA68611.1"/>
    <property type="molecule type" value="Genomic_DNA"/>
</dbReference>
<evidence type="ECO:0000256" key="10">
    <source>
        <dbReference type="SAM" id="Phobius"/>
    </source>
</evidence>
<dbReference type="InterPro" id="IPR005467">
    <property type="entry name" value="His_kinase_dom"/>
</dbReference>
<dbReference type="Gene3D" id="3.40.50.2300">
    <property type="match status" value="1"/>
</dbReference>
<dbReference type="InterPro" id="IPR036890">
    <property type="entry name" value="HATPase_C_sf"/>
</dbReference>
<dbReference type="PROSITE" id="PS50110">
    <property type="entry name" value="RESPONSE_REGULATORY"/>
    <property type="match status" value="1"/>
</dbReference>
<dbReference type="Pfam" id="PF00072">
    <property type="entry name" value="Response_reg"/>
    <property type="match status" value="1"/>
</dbReference>
<dbReference type="Pfam" id="PF02518">
    <property type="entry name" value="HATPase_c"/>
    <property type="match status" value="1"/>
</dbReference>
<dbReference type="PANTHER" id="PTHR43047:SF72">
    <property type="entry name" value="OSMOSENSING HISTIDINE PROTEIN KINASE SLN1"/>
    <property type="match status" value="1"/>
</dbReference>
<evidence type="ECO:0000256" key="3">
    <source>
        <dbReference type="ARBA" id="ARBA00018672"/>
    </source>
</evidence>